<dbReference type="InterPro" id="IPR051601">
    <property type="entry name" value="Serine_prot/Carboxylest_S33"/>
</dbReference>
<dbReference type="PANTHER" id="PTHR43248:SF29">
    <property type="entry name" value="TRIPEPTIDYL AMINOPEPTIDASE"/>
    <property type="match status" value="1"/>
</dbReference>
<dbReference type="EMBL" id="BAAAQM010000033">
    <property type="protein sequence ID" value="GAA1984512.1"/>
    <property type="molecule type" value="Genomic_DNA"/>
</dbReference>
<evidence type="ECO:0000259" key="4">
    <source>
        <dbReference type="Pfam" id="PF00561"/>
    </source>
</evidence>
<dbReference type="InterPro" id="IPR000073">
    <property type="entry name" value="AB_hydrolase_1"/>
</dbReference>
<dbReference type="PANTHER" id="PTHR43248">
    <property type="entry name" value="2-SUCCINYL-6-HYDROXY-2,4-CYCLOHEXADIENE-1-CARBOXYLATE SYNTHASE"/>
    <property type="match status" value="1"/>
</dbReference>
<keyword evidence="2" id="KW-0732">Signal</keyword>
<comment type="similarity">
    <text evidence="1">Belongs to the peptidase S33 family.</text>
</comment>
<dbReference type="Proteomes" id="UP001499854">
    <property type="component" value="Unassembled WGS sequence"/>
</dbReference>
<keyword evidence="6" id="KW-1185">Reference proteome</keyword>
<dbReference type="SUPFAM" id="SSF53474">
    <property type="entry name" value="alpha/beta-Hydrolases"/>
    <property type="match status" value="1"/>
</dbReference>
<name>A0ABN2SCX9_9ACTN</name>
<gene>
    <name evidence="5" type="ORF">GCM10009838_53060</name>
</gene>
<keyword evidence="3 5" id="KW-0378">Hydrolase</keyword>
<organism evidence="5 6">
    <name type="scientific">Catenulispora subtropica</name>
    <dbReference type="NCBI Taxonomy" id="450798"/>
    <lineage>
        <taxon>Bacteria</taxon>
        <taxon>Bacillati</taxon>
        <taxon>Actinomycetota</taxon>
        <taxon>Actinomycetes</taxon>
        <taxon>Catenulisporales</taxon>
        <taxon>Catenulisporaceae</taxon>
        <taxon>Catenulispora</taxon>
    </lineage>
</organism>
<evidence type="ECO:0000313" key="6">
    <source>
        <dbReference type="Proteomes" id="UP001499854"/>
    </source>
</evidence>
<dbReference type="InterPro" id="IPR029058">
    <property type="entry name" value="AB_hydrolase_fold"/>
</dbReference>
<proteinExistence type="inferred from homology"/>
<feature type="domain" description="AB hydrolase-1" evidence="4">
    <location>
        <begin position="117"/>
        <end position="266"/>
    </location>
</feature>
<evidence type="ECO:0000313" key="5">
    <source>
        <dbReference type="EMBL" id="GAA1984512.1"/>
    </source>
</evidence>
<dbReference type="Gene3D" id="3.40.50.1820">
    <property type="entry name" value="alpha/beta hydrolase"/>
    <property type="match status" value="1"/>
</dbReference>
<dbReference type="RefSeq" id="WP_344659830.1">
    <property type="nucleotide sequence ID" value="NZ_BAAAQM010000033.1"/>
</dbReference>
<evidence type="ECO:0000256" key="2">
    <source>
        <dbReference type="ARBA" id="ARBA00022729"/>
    </source>
</evidence>
<dbReference type="Pfam" id="PF00561">
    <property type="entry name" value="Abhydrolase_1"/>
    <property type="match status" value="1"/>
</dbReference>
<evidence type="ECO:0000256" key="1">
    <source>
        <dbReference type="ARBA" id="ARBA00010088"/>
    </source>
</evidence>
<sequence length="564" mass="60288">MRFGKRTAALACGVGFGAAGVGVAGTAEAVQGAPDTASVVSTVVWQPCPQYSDDVLAALRLRPSDYAAFRAIWARTECGTVSVPLDYRNPGGEHITIALTRVKAQDTAHRRGIMFTNPGGPGGSGYLMPAQLMMENSADAQLNRDYDLIGVDPRGIGYSTSWDCPRGADQGGQPPAPGQLTRDELKQMYDQQVADATACSQSNPAFLRQLTTANVARDLDTLRASLHERRASYFGASWGTQLGAVYRSMFPSTIDRMWLDSVVSPMAYQLSYRFAGSARAVEADFHQFAIWLAAHDSTYGLGDTPAKVEAKVLAMRRQADADPWRFTDVDPVLDGSFIGFLAAAPNVSWDQAAPVLQAMTTAVNGGPAPEAVKEIVGGGRTPPPPPPAGMPQQFNETANMAFLCNEDTSDQSFDALWNEYRRNLATNPVTGDYTGVRPSCAGWTLPPQAFTLRWSAGSLQMSGHVYETATPYPWVWQMQGVIGGTVLTVPDFIHASVGHVEECGEHMVAYFETGRPDNGTCPGVQPEPAPAAGTAAAAVVPPAGRAQPLVYNPSKRHSLSDAVK</sequence>
<comment type="caution">
    <text evidence="5">The sequence shown here is derived from an EMBL/GenBank/DDBJ whole genome shotgun (WGS) entry which is preliminary data.</text>
</comment>
<dbReference type="GO" id="GO:0016787">
    <property type="term" value="F:hydrolase activity"/>
    <property type="evidence" value="ECO:0007669"/>
    <property type="project" value="UniProtKB-KW"/>
</dbReference>
<accession>A0ABN2SCX9</accession>
<evidence type="ECO:0000256" key="3">
    <source>
        <dbReference type="ARBA" id="ARBA00022801"/>
    </source>
</evidence>
<reference evidence="5 6" key="1">
    <citation type="journal article" date="2019" name="Int. J. Syst. Evol. Microbiol.">
        <title>The Global Catalogue of Microorganisms (GCM) 10K type strain sequencing project: providing services to taxonomists for standard genome sequencing and annotation.</title>
        <authorList>
            <consortium name="The Broad Institute Genomics Platform"/>
            <consortium name="The Broad Institute Genome Sequencing Center for Infectious Disease"/>
            <person name="Wu L."/>
            <person name="Ma J."/>
        </authorList>
    </citation>
    <scope>NUCLEOTIDE SEQUENCE [LARGE SCALE GENOMIC DNA]</scope>
    <source>
        <strain evidence="5 6">JCM 16013</strain>
    </source>
</reference>
<protein>
    <submittedName>
        <fullName evidence="5">Alpha/beta hydrolase</fullName>
    </submittedName>
</protein>